<protein>
    <submittedName>
        <fullName evidence="2">Uncharacterized protein</fullName>
    </submittedName>
</protein>
<comment type="caution">
    <text evidence="2">The sequence shown here is derived from an EMBL/GenBank/DDBJ whole genome shotgun (WGS) entry which is preliminary data.</text>
</comment>
<sequence length="421" mass="46131">MKAPVSKMGKTRLNSQRYGSSSDRSRSLRGSRDTAGDGSVSIRPASLTSRKEASASTPAAAKVQMKETQKETLITKSGIGPPMADEMCVDGPSFGQIGPSKVVAQSVSESKMSSPIKIDALEVSEPNPHKTEAQLSLVCKPISNFIQVLPVKPEIPYAAQSPKKKTTKKWKRAAREGHHQQIPGIVSSPLHILLGVKQLLQKSSKAKTSSPTSVKSPSPSKSGRNPTKLQSHSFPSLSNQCNSSLEIQTCKRKVVFDNQKDEIRFLKKGKLATSRKKKNAISSLLDSEGCMQDMEAGLSQVISEFFTALFNSSNPLPQDIRKATGPIKSRISDEMRTPIPFLSLHRTDQSPPPLLLLPRTSPAQLRRFFFFDFKASTLLCLCKSFVVRRASAPRRSPFSPRMVTPTKTEKALKSCLGFIFH</sequence>
<reference evidence="3" key="1">
    <citation type="journal article" date="2019" name="Gigascience">
        <title>De novo genome assembly of the endangered Acer yangbiense, a plant species with extremely small populations endemic to Yunnan Province, China.</title>
        <authorList>
            <person name="Yang J."/>
            <person name="Wariss H.M."/>
            <person name="Tao L."/>
            <person name="Zhang R."/>
            <person name="Yun Q."/>
            <person name="Hollingsworth P."/>
            <person name="Dao Z."/>
            <person name="Luo G."/>
            <person name="Guo H."/>
            <person name="Ma Y."/>
            <person name="Sun W."/>
        </authorList>
    </citation>
    <scope>NUCLEOTIDE SEQUENCE [LARGE SCALE GENOMIC DNA]</scope>
    <source>
        <strain evidence="3">cv. Malutang</strain>
    </source>
</reference>
<feature type="compositionally biased region" description="Polar residues" evidence="1">
    <location>
        <begin position="223"/>
        <end position="239"/>
    </location>
</feature>
<feature type="region of interest" description="Disordered" evidence="1">
    <location>
        <begin position="1"/>
        <end position="69"/>
    </location>
</feature>
<gene>
    <name evidence="2" type="ORF">EZV62_001179</name>
</gene>
<evidence type="ECO:0000313" key="2">
    <source>
        <dbReference type="EMBL" id="TXG72600.1"/>
    </source>
</evidence>
<evidence type="ECO:0000256" key="1">
    <source>
        <dbReference type="SAM" id="MobiDB-lite"/>
    </source>
</evidence>
<name>A0A5C7ITD0_9ROSI</name>
<organism evidence="2 3">
    <name type="scientific">Acer yangbiense</name>
    <dbReference type="NCBI Taxonomy" id="1000413"/>
    <lineage>
        <taxon>Eukaryota</taxon>
        <taxon>Viridiplantae</taxon>
        <taxon>Streptophyta</taxon>
        <taxon>Embryophyta</taxon>
        <taxon>Tracheophyta</taxon>
        <taxon>Spermatophyta</taxon>
        <taxon>Magnoliopsida</taxon>
        <taxon>eudicotyledons</taxon>
        <taxon>Gunneridae</taxon>
        <taxon>Pentapetalae</taxon>
        <taxon>rosids</taxon>
        <taxon>malvids</taxon>
        <taxon>Sapindales</taxon>
        <taxon>Sapindaceae</taxon>
        <taxon>Hippocastanoideae</taxon>
        <taxon>Acereae</taxon>
        <taxon>Acer</taxon>
    </lineage>
</organism>
<feature type="region of interest" description="Disordered" evidence="1">
    <location>
        <begin position="203"/>
        <end position="239"/>
    </location>
</feature>
<dbReference type="AlphaFoldDB" id="A0A5C7ITD0"/>
<dbReference type="Proteomes" id="UP000323000">
    <property type="component" value="Chromosome 1"/>
</dbReference>
<feature type="compositionally biased region" description="Low complexity" evidence="1">
    <location>
        <begin position="203"/>
        <end position="222"/>
    </location>
</feature>
<dbReference type="EMBL" id="VAHF01000001">
    <property type="protein sequence ID" value="TXG72600.1"/>
    <property type="molecule type" value="Genomic_DNA"/>
</dbReference>
<feature type="compositionally biased region" description="Basic and acidic residues" evidence="1">
    <location>
        <begin position="23"/>
        <end position="35"/>
    </location>
</feature>
<proteinExistence type="predicted"/>
<accession>A0A5C7ITD0</accession>
<keyword evidence="3" id="KW-1185">Reference proteome</keyword>
<evidence type="ECO:0000313" key="3">
    <source>
        <dbReference type="Proteomes" id="UP000323000"/>
    </source>
</evidence>